<dbReference type="PROSITE" id="PS51296">
    <property type="entry name" value="RIESKE"/>
    <property type="match status" value="1"/>
</dbReference>
<dbReference type="Pfam" id="PF00355">
    <property type="entry name" value="Rieske"/>
    <property type="match status" value="1"/>
</dbReference>
<dbReference type="GO" id="GO:0046872">
    <property type="term" value="F:metal ion binding"/>
    <property type="evidence" value="ECO:0007669"/>
    <property type="project" value="UniProtKB-KW"/>
</dbReference>
<keyword evidence="13" id="KW-1185">Reference proteome</keyword>
<dbReference type="InterPro" id="IPR050584">
    <property type="entry name" value="Cholesterol_7-desaturase"/>
</dbReference>
<dbReference type="GO" id="GO:0008203">
    <property type="term" value="P:cholesterol metabolic process"/>
    <property type="evidence" value="ECO:0007669"/>
    <property type="project" value="InterPro"/>
</dbReference>
<evidence type="ECO:0000256" key="6">
    <source>
        <dbReference type="ARBA" id="ARBA00023004"/>
    </source>
</evidence>
<keyword evidence="4" id="KW-0442">Lipid degradation</keyword>
<protein>
    <recommendedName>
        <fullName evidence="9">Rieske-type oxygenase</fullName>
    </recommendedName>
</protein>
<dbReference type="PANTHER" id="PTHR21266">
    <property type="entry name" value="IRON-SULFUR DOMAIN CONTAINING PROTEIN"/>
    <property type="match status" value="1"/>
</dbReference>
<dbReference type="RefSeq" id="WP_083033135.1">
    <property type="nucleotide sequence ID" value="NZ_JACKRM010000652.1"/>
</dbReference>
<comment type="subunit">
    <text evidence="10">Homotrimer. The two-component system 3-ketosteroid-9-alpha-monooxygenase is composed of an oxygenase component KshA and a reductase component KshB.</text>
</comment>
<evidence type="ECO:0000256" key="1">
    <source>
        <dbReference type="ARBA" id="ARBA00001962"/>
    </source>
</evidence>
<keyword evidence="5" id="KW-0560">Oxidoreductase</keyword>
<dbReference type="GO" id="GO:0016042">
    <property type="term" value="P:lipid catabolic process"/>
    <property type="evidence" value="ECO:0007669"/>
    <property type="project" value="UniProtKB-KW"/>
</dbReference>
<dbReference type="InterPro" id="IPR036922">
    <property type="entry name" value="Rieske_2Fe-2S_sf"/>
</dbReference>
<reference evidence="12 13" key="1">
    <citation type="submission" date="2016-12" db="EMBL/GenBank/DDBJ databases">
        <title>The new phylogeny of genus Mycobacterium.</title>
        <authorList>
            <person name="Tortoli E."/>
            <person name="Trovato A."/>
            <person name="Cirillo D.M."/>
        </authorList>
    </citation>
    <scope>NUCLEOTIDE SEQUENCE [LARGE SCALE GENOMIC DNA]</scope>
    <source>
        <strain evidence="12 13">DSM 45130</strain>
    </source>
</reference>
<sequence length="336" mass="38019">MWTQVATQQKTNLDVIGDDFPPIPYSWYAVAFESELRPGTVLTRNFVDSEIVVFRGDSGRIAAVGPYCPHLGAHLGKRSRVVGDCIECPFHEFRFDTTGRCVDTPYDAPAPNLELNMLPVRNVLGMVMVYYGPADEPPAFELDLPDSDPDWHRIQTNRLHFRAHPQDVNENGLDYGHFQTVHKFTDFTIGEPMRIEGPRIHTAYGGTRPLPLVHGVRFDFTSVLIGLGFSLVEIAIQGGWTVRQMVLPTPVGPRETDIYIGISARRRAKSRLGRLLMAPIEKIMARIVLAVVSYEVQRDQVIWDEKTYLEHPKLTRSDGPIGKYRSWARQFYRAAG</sequence>
<dbReference type="InterPro" id="IPR045605">
    <property type="entry name" value="KshA-like_C"/>
</dbReference>
<keyword evidence="8" id="KW-0443">Lipid metabolism</keyword>
<dbReference type="SUPFAM" id="SSF50022">
    <property type="entry name" value="ISP domain"/>
    <property type="match status" value="1"/>
</dbReference>
<dbReference type="Proteomes" id="UP000192801">
    <property type="component" value="Unassembled WGS sequence"/>
</dbReference>
<evidence type="ECO:0000256" key="5">
    <source>
        <dbReference type="ARBA" id="ARBA00023002"/>
    </source>
</evidence>
<evidence type="ECO:0000256" key="8">
    <source>
        <dbReference type="ARBA" id="ARBA00023221"/>
    </source>
</evidence>
<dbReference type="Pfam" id="PF19298">
    <property type="entry name" value="KshA_C"/>
    <property type="match status" value="1"/>
</dbReference>
<dbReference type="OrthoDB" id="5243643at2"/>
<evidence type="ECO:0000256" key="9">
    <source>
        <dbReference type="ARBA" id="ARBA00030944"/>
    </source>
</evidence>
<keyword evidence="8" id="KW-0753">Steroid metabolism</keyword>
<dbReference type="SUPFAM" id="SSF55961">
    <property type="entry name" value="Bet v1-like"/>
    <property type="match status" value="1"/>
</dbReference>
<dbReference type="PANTHER" id="PTHR21266:SF60">
    <property type="entry name" value="3-KETOSTEROID-9-ALPHA-MONOOXYGENASE, OXYGENASE COMPONENT"/>
    <property type="match status" value="1"/>
</dbReference>
<evidence type="ECO:0000259" key="11">
    <source>
        <dbReference type="PROSITE" id="PS51296"/>
    </source>
</evidence>
<name>A0A1X0CZH6_9MYCO</name>
<keyword evidence="6" id="KW-0408">Iron</keyword>
<keyword evidence="3" id="KW-0479">Metal-binding</keyword>
<feature type="domain" description="Rieske" evidence="11">
    <location>
        <begin position="28"/>
        <end position="129"/>
    </location>
</feature>
<evidence type="ECO:0000256" key="3">
    <source>
        <dbReference type="ARBA" id="ARBA00022723"/>
    </source>
</evidence>
<dbReference type="Gene3D" id="3.90.380.10">
    <property type="entry name" value="Naphthalene 1,2-dioxygenase Alpha Subunit, Chain A, domain 1"/>
    <property type="match status" value="1"/>
</dbReference>
<dbReference type="GO" id="GO:0016705">
    <property type="term" value="F:oxidoreductase activity, acting on paired donors, with incorporation or reduction of molecular oxygen"/>
    <property type="evidence" value="ECO:0007669"/>
    <property type="project" value="UniProtKB-ARBA"/>
</dbReference>
<dbReference type="STRING" id="444597.BST26_18755"/>
<comment type="caution">
    <text evidence="12">The sequence shown here is derived from an EMBL/GenBank/DDBJ whole genome shotgun (WGS) entry which is preliminary data.</text>
</comment>
<proteinExistence type="predicted"/>
<dbReference type="GO" id="GO:0051537">
    <property type="term" value="F:2 iron, 2 sulfur cluster binding"/>
    <property type="evidence" value="ECO:0007669"/>
    <property type="project" value="UniProtKB-KW"/>
</dbReference>
<keyword evidence="7" id="KW-0411">Iron-sulfur</keyword>
<dbReference type="AlphaFoldDB" id="A0A1X0CZH6"/>
<evidence type="ECO:0000256" key="2">
    <source>
        <dbReference type="ARBA" id="ARBA00022714"/>
    </source>
</evidence>
<evidence type="ECO:0000256" key="7">
    <source>
        <dbReference type="ARBA" id="ARBA00023014"/>
    </source>
</evidence>
<organism evidence="12 13">
    <name type="scientific">Mycolicibacterium insubricum</name>
    <dbReference type="NCBI Taxonomy" id="444597"/>
    <lineage>
        <taxon>Bacteria</taxon>
        <taxon>Bacillati</taxon>
        <taxon>Actinomycetota</taxon>
        <taxon>Actinomycetes</taxon>
        <taxon>Mycobacteriales</taxon>
        <taxon>Mycobacteriaceae</taxon>
        <taxon>Mycolicibacterium</taxon>
    </lineage>
</organism>
<evidence type="ECO:0000313" key="13">
    <source>
        <dbReference type="Proteomes" id="UP000192801"/>
    </source>
</evidence>
<dbReference type="EMBL" id="MVHS01000063">
    <property type="protein sequence ID" value="ORA65359.1"/>
    <property type="molecule type" value="Genomic_DNA"/>
</dbReference>
<evidence type="ECO:0000313" key="12">
    <source>
        <dbReference type="EMBL" id="ORA65359.1"/>
    </source>
</evidence>
<dbReference type="Gene3D" id="2.102.10.10">
    <property type="entry name" value="Rieske [2Fe-2S] iron-sulphur domain"/>
    <property type="match status" value="1"/>
</dbReference>
<dbReference type="GO" id="GO:0005737">
    <property type="term" value="C:cytoplasm"/>
    <property type="evidence" value="ECO:0007669"/>
    <property type="project" value="TreeGrafter"/>
</dbReference>
<evidence type="ECO:0000256" key="10">
    <source>
        <dbReference type="ARBA" id="ARBA00046982"/>
    </source>
</evidence>
<dbReference type="CDD" id="cd03469">
    <property type="entry name" value="Rieske_RO_Alpha_N"/>
    <property type="match status" value="1"/>
</dbReference>
<dbReference type="InterPro" id="IPR017941">
    <property type="entry name" value="Rieske_2Fe-2S"/>
</dbReference>
<keyword evidence="2" id="KW-0001">2Fe-2S</keyword>
<accession>A0A1X0CZH6</accession>
<dbReference type="GO" id="GO:0004497">
    <property type="term" value="F:monooxygenase activity"/>
    <property type="evidence" value="ECO:0007669"/>
    <property type="project" value="UniProtKB-ARBA"/>
</dbReference>
<gene>
    <name evidence="12" type="ORF">BST26_18755</name>
</gene>
<comment type="cofactor">
    <cofactor evidence="1">
        <name>Fe cation</name>
        <dbReference type="ChEBI" id="CHEBI:24875"/>
    </cofactor>
</comment>
<evidence type="ECO:0000256" key="4">
    <source>
        <dbReference type="ARBA" id="ARBA00022963"/>
    </source>
</evidence>